<feature type="non-terminal residue" evidence="3">
    <location>
        <position position="294"/>
    </location>
</feature>
<evidence type="ECO:0000313" key="3">
    <source>
        <dbReference type="EMBL" id="SVB50300.1"/>
    </source>
</evidence>
<feature type="domain" description="Gfo/Idh/MocA-like oxidoreductase N-terminal" evidence="1">
    <location>
        <begin position="2"/>
        <end position="130"/>
    </location>
</feature>
<organism evidence="3">
    <name type="scientific">marine metagenome</name>
    <dbReference type="NCBI Taxonomy" id="408172"/>
    <lineage>
        <taxon>unclassified sequences</taxon>
        <taxon>metagenomes</taxon>
        <taxon>ecological metagenomes</taxon>
    </lineage>
</organism>
<proteinExistence type="predicted"/>
<dbReference type="GO" id="GO:0000166">
    <property type="term" value="F:nucleotide binding"/>
    <property type="evidence" value="ECO:0007669"/>
    <property type="project" value="InterPro"/>
</dbReference>
<dbReference type="Pfam" id="PF22725">
    <property type="entry name" value="GFO_IDH_MocA_C3"/>
    <property type="match status" value="1"/>
</dbReference>
<dbReference type="AlphaFoldDB" id="A0A382EI01"/>
<dbReference type="InterPro" id="IPR000683">
    <property type="entry name" value="Gfo/Idh/MocA-like_OxRdtase_N"/>
</dbReference>
<gene>
    <name evidence="3" type="ORF">METZ01_LOCUS203154</name>
</gene>
<dbReference type="SUPFAM" id="SSF51735">
    <property type="entry name" value="NAD(P)-binding Rossmann-fold domains"/>
    <property type="match status" value="1"/>
</dbReference>
<dbReference type="Gene3D" id="3.40.50.720">
    <property type="entry name" value="NAD(P)-binding Rossmann-like Domain"/>
    <property type="match status" value="1"/>
</dbReference>
<dbReference type="InterPro" id="IPR036291">
    <property type="entry name" value="NAD(P)-bd_dom_sf"/>
</dbReference>
<name>A0A382EI01_9ZZZZ</name>
<dbReference type="EMBL" id="UINC01044616">
    <property type="protein sequence ID" value="SVB50300.1"/>
    <property type="molecule type" value="Genomic_DNA"/>
</dbReference>
<feature type="domain" description="GFO/IDH/MocA-like oxidoreductase" evidence="2">
    <location>
        <begin position="139"/>
        <end position="265"/>
    </location>
</feature>
<dbReference type="InterPro" id="IPR051450">
    <property type="entry name" value="Gfo/Idh/MocA_Oxidoreductases"/>
</dbReference>
<dbReference type="SUPFAM" id="SSF55347">
    <property type="entry name" value="Glyceraldehyde-3-phosphate dehydrogenase-like, C-terminal domain"/>
    <property type="match status" value="1"/>
</dbReference>
<dbReference type="InterPro" id="IPR055170">
    <property type="entry name" value="GFO_IDH_MocA-like_dom"/>
</dbReference>
<dbReference type="Gene3D" id="3.30.360.10">
    <property type="entry name" value="Dihydrodipicolinate Reductase, domain 2"/>
    <property type="match status" value="1"/>
</dbReference>
<reference evidence="3" key="1">
    <citation type="submission" date="2018-05" db="EMBL/GenBank/DDBJ databases">
        <authorList>
            <person name="Lanie J.A."/>
            <person name="Ng W.-L."/>
            <person name="Kazmierczak K.M."/>
            <person name="Andrzejewski T.M."/>
            <person name="Davidsen T.M."/>
            <person name="Wayne K.J."/>
            <person name="Tettelin H."/>
            <person name="Glass J.I."/>
            <person name="Rusch D."/>
            <person name="Podicherti R."/>
            <person name="Tsui H.-C.T."/>
            <person name="Winkler M.E."/>
        </authorList>
    </citation>
    <scope>NUCLEOTIDE SEQUENCE</scope>
</reference>
<evidence type="ECO:0000259" key="2">
    <source>
        <dbReference type="Pfam" id="PF22725"/>
    </source>
</evidence>
<dbReference type="Pfam" id="PF01408">
    <property type="entry name" value="GFO_IDH_MocA"/>
    <property type="match status" value="1"/>
</dbReference>
<protein>
    <recommendedName>
        <fullName evidence="4">Gfo/Idh/MocA-like oxidoreductase N-terminal domain-containing protein</fullName>
    </recommendedName>
</protein>
<sequence length="294" mass="33010">MKVLFTGLGSIGQRHLRNLRKILGSSVEIFAYRVLREVPMLDDQLQVVKTGSIKDRFSVVEIDDLDEALAKKPDLVFITNPASFHIEIAIKAAKAGCHLFIEKPLGISHDGVKELIEIVERKRLVVFVAYQLRFHPGLQKVATWLNEKCIGNLVSASLILGEYLPGFHPYEDYRLGCSALKKLGGGVILSQIHEFDYALWLFGKPKRIFALGGKLSDLDIDTEDTASVLMECQCDGRTLPVSLTLDFLRSPPHRTCTIIGDEGNIVWDYHEKSAILQSRLTSKTEKFNFGDLER</sequence>
<accession>A0A382EI01</accession>
<dbReference type="PANTHER" id="PTHR43377:SF1">
    <property type="entry name" value="BILIVERDIN REDUCTASE A"/>
    <property type="match status" value="1"/>
</dbReference>
<evidence type="ECO:0000259" key="1">
    <source>
        <dbReference type="Pfam" id="PF01408"/>
    </source>
</evidence>
<dbReference type="PANTHER" id="PTHR43377">
    <property type="entry name" value="BILIVERDIN REDUCTASE A"/>
    <property type="match status" value="1"/>
</dbReference>
<evidence type="ECO:0008006" key="4">
    <source>
        <dbReference type="Google" id="ProtNLM"/>
    </source>
</evidence>